<proteinExistence type="predicted"/>
<evidence type="ECO:0000313" key="1">
    <source>
        <dbReference type="EMBL" id="GFD46833.1"/>
    </source>
</evidence>
<dbReference type="EMBL" id="BKCJ011684476">
    <property type="protein sequence ID" value="GFD46833.1"/>
    <property type="molecule type" value="Genomic_DNA"/>
</dbReference>
<organism evidence="1">
    <name type="scientific">Tanacetum cinerariifolium</name>
    <name type="common">Dalmatian daisy</name>
    <name type="synonym">Chrysanthemum cinerariifolium</name>
    <dbReference type="NCBI Taxonomy" id="118510"/>
    <lineage>
        <taxon>Eukaryota</taxon>
        <taxon>Viridiplantae</taxon>
        <taxon>Streptophyta</taxon>
        <taxon>Embryophyta</taxon>
        <taxon>Tracheophyta</taxon>
        <taxon>Spermatophyta</taxon>
        <taxon>Magnoliopsida</taxon>
        <taxon>eudicotyledons</taxon>
        <taxon>Gunneridae</taxon>
        <taxon>Pentapetalae</taxon>
        <taxon>asterids</taxon>
        <taxon>campanulids</taxon>
        <taxon>Asterales</taxon>
        <taxon>Asteraceae</taxon>
        <taxon>Asteroideae</taxon>
        <taxon>Anthemideae</taxon>
        <taxon>Anthemidinae</taxon>
        <taxon>Tanacetum</taxon>
    </lineage>
</organism>
<comment type="caution">
    <text evidence="1">The sequence shown here is derived from an EMBL/GenBank/DDBJ whole genome shotgun (WGS) entry which is preliminary data.</text>
</comment>
<sequence>MDASDDAHSGVIALRTKVSAQQTDIIDLRAADCRFHTTVRTHQEEIRELRVADRKLQAQFIQALTTLNSCQTQLTVTLGCIQILEAARVPAQ</sequence>
<protein>
    <submittedName>
        <fullName evidence="1">Uncharacterized protein</fullName>
    </submittedName>
</protein>
<name>A0A699WIJ4_TANCI</name>
<feature type="non-terminal residue" evidence="1">
    <location>
        <position position="92"/>
    </location>
</feature>
<gene>
    <name evidence="1" type="ORF">Tci_918802</name>
</gene>
<accession>A0A699WIJ4</accession>
<dbReference type="AlphaFoldDB" id="A0A699WIJ4"/>
<reference evidence="1" key="1">
    <citation type="journal article" date="2019" name="Sci. Rep.">
        <title>Draft genome of Tanacetum cinerariifolium, the natural source of mosquito coil.</title>
        <authorList>
            <person name="Yamashiro T."/>
            <person name="Shiraishi A."/>
            <person name="Satake H."/>
            <person name="Nakayama K."/>
        </authorList>
    </citation>
    <scope>NUCLEOTIDE SEQUENCE</scope>
</reference>